<keyword evidence="2" id="KW-0472">Membrane</keyword>
<evidence type="ECO:0000313" key="3">
    <source>
        <dbReference type="EMBL" id="CAC5408143.1"/>
    </source>
</evidence>
<feature type="region of interest" description="Disordered" evidence="1">
    <location>
        <begin position="419"/>
        <end position="446"/>
    </location>
</feature>
<dbReference type="AlphaFoldDB" id="A0A6J8DHQ1"/>
<keyword evidence="2" id="KW-1133">Transmembrane helix</keyword>
<reference evidence="3 4" key="1">
    <citation type="submission" date="2020-06" db="EMBL/GenBank/DDBJ databases">
        <authorList>
            <person name="Li R."/>
            <person name="Bekaert M."/>
        </authorList>
    </citation>
    <scope>NUCLEOTIDE SEQUENCE [LARGE SCALE GENOMIC DNA]</scope>
    <source>
        <strain evidence="4">wild</strain>
    </source>
</reference>
<dbReference type="OrthoDB" id="6059867at2759"/>
<keyword evidence="4" id="KW-1185">Reference proteome</keyword>
<sequence>MIYQNGNSIKVYCSFEEKWVYTYISKTSYKRAVDVSKLYSTRDFAKLRILLGNGTQNEVIVENLSQFQNSSTLYFGYNSNTSYQGPQRLNADIMAPYLFLGFLPVSLTNKKSTQGYRAAKHDFTFNNCDANPNSYITFYYNPNKTYPGRVGTGNNFMNGWIDQSSTLSLSEYMKNEFFFDFEMHMGGCGGFMTSYSVNNIKAALGLPVYRNEIGMVIGLVVGLALFILVLVVISIFIRSSFGSNKLKESKECYTGSQNNDMARETGLPNNTQYLDLKKTTTDYHYQNPANCVVSGRKRDLKQTNSNYDYATVDPSTEQGHNSEIISNNASSNNYLVLDPDITGYNRSEGKTKNDLYELAHPINTRKDKTGLITKPDRTDDTYGLSEEGVYDSSRDKRHKQSTNNIYSHTVDTVYDSASRFRSDSENQNTYDHFIGGKTEDDISKCS</sequence>
<gene>
    <name evidence="3" type="ORF">MCOR_41567</name>
</gene>
<organism evidence="3 4">
    <name type="scientific">Mytilus coruscus</name>
    <name type="common">Sea mussel</name>
    <dbReference type="NCBI Taxonomy" id="42192"/>
    <lineage>
        <taxon>Eukaryota</taxon>
        <taxon>Metazoa</taxon>
        <taxon>Spiralia</taxon>
        <taxon>Lophotrochozoa</taxon>
        <taxon>Mollusca</taxon>
        <taxon>Bivalvia</taxon>
        <taxon>Autobranchia</taxon>
        <taxon>Pteriomorphia</taxon>
        <taxon>Mytilida</taxon>
        <taxon>Mytiloidea</taxon>
        <taxon>Mytilidae</taxon>
        <taxon>Mytilinae</taxon>
        <taxon>Mytilus</taxon>
    </lineage>
</organism>
<protein>
    <submittedName>
        <fullName evidence="3">Uncharacterized protein</fullName>
    </submittedName>
</protein>
<name>A0A6J8DHQ1_MYTCO</name>
<accession>A0A6J8DHQ1</accession>
<feature type="region of interest" description="Disordered" evidence="1">
    <location>
        <begin position="368"/>
        <end position="404"/>
    </location>
</feature>
<feature type="compositionally biased region" description="Basic and acidic residues" evidence="1">
    <location>
        <begin position="437"/>
        <end position="446"/>
    </location>
</feature>
<feature type="transmembrane region" description="Helical" evidence="2">
    <location>
        <begin position="213"/>
        <end position="237"/>
    </location>
</feature>
<dbReference type="Proteomes" id="UP000507470">
    <property type="component" value="Unassembled WGS sequence"/>
</dbReference>
<feature type="compositionally biased region" description="Basic and acidic residues" evidence="1">
    <location>
        <begin position="368"/>
        <end position="380"/>
    </location>
</feature>
<keyword evidence="2" id="KW-0812">Transmembrane</keyword>
<evidence type="ECO:0000256" key="2">
    <source>
        <dbReference type="SAM" id="Phobius"/>
    </source>
</evidence>
<evidence type="ECO:0000313" key="4">
    <source>
        <dbReference type="Proteomes" id="UP000507470"/>
    </source>
</evidence>
<evidence type="ECO:0000256" key="1">
    <source>
        <dbReference type="SAM" id="MobiDB-lite"/>
    </source>
</evidence>
<proteinExistence type="predicted"/>
<dbReference type="EMBL" id="CACVKT020007515">
    <property type="protein sequence ID" value="CAC5408143.1"/>
    <property type="molecule type" value="Genomic_DNA"/>
</dbReference>